<feature type="compositionally biased region" description="Acidic residues" evidence="2">
    <location>
        <begin position="227"/>
        <end position="236"/>
    </location>
</feature>
<evidence type="ECO:0000256" key="2">
    <source>
        <dbReference type="SAM" id="MobiDB-lite"/>
    </source>
</evidence>
<dbReference type="Proteomes" id="UP001378960">
    <property type="component" value="Unassembled WGS sequence"/>
</dbReference>
<feature type="region of interest" description="Disordered" evidence="2">
    <location>
        <begin position="221"/>
        <end position="242"/>
    </location>
</feature>
<reference evidence="5 6" key="1">
    <citation type="journal article" date="2023" name="Elife">
        <title>Identification of key yeast species and microbe-microbe interactions impacting larval growth of Drosophila in the wild.</title>
        <authorList>
            <person name="Mure A."/>
            <person name="Sugiura Y."/>
            <person name="Maeda R."/>
            <person name="Honda K."/>
            <person name="Sakurai N."/>
            <person name="Takahashi Y."/>
            <person name="Watada M."/>
            <person name="Katoh T."/>
            <person name="Gotoh A."/>
            <person name="Gotoh Y."/>
            <person name="Taniguchi I."/>
            <person name="Nakamura K."/>
            <person name="Hayashi T."/>
            <person name="Katayama T."/>
            <person name="Uemura T."/>
            <person name="Hattori Y."/>
        </authorList>
    </citation>
    <scope>NUCLEOTIDE SEQUENCE [LARGE SCALE GENOMIC DNA]</scope>
    <source>
        <strain evidence="5 6">PK-24</strain>
    </source>
</reference>
<evidence type="ECO:0000313" key="6">
    <source>
        <dbReference type="Proteomes" id="UP001378960"/>
    </source>
</evidence>
<accession>A0AAV5R8Z2</accession>
<dbReference type="SUPFAM" id="SSF52540">
    <property type="entry name" value="P-loop containing nucleoside triphosphate hydrolases"/>
    <property type="match status" value="1"/>
</dbReference>
<evidence type="ECO:0000259" key="4">
    <source>
        <dbReference type="Pfam" id="PF24883"/>
    </source>
</evidence>
<evidence type="ECO:0000259" key="3">
    <source>
        <dbReference type="Pfam" id="PF14630"/>
    </source>
</evidence>
<feature type="domain" description="Nephrocystin 3-like N-terminal" evidence="4">
    <location>
        <begin position="36"/>
        <end position="157"/>
    </location>
</feature>
<gene>
    <name evidence="5" type="ORF">DAPK24_046370</name>
</gene>
<dbReference type="InterPro" id="IPR020796">
    <property type="entry name" value="ORC5"/>
</dbReference>
<dbReference type="InterPro" id="IPR056884">
    <property type="entry name" value="NPHP3-like_N"/>
</dbReference>
<keyword evidence="1" id="KW-0677">Repeat</keyword>
<dbReference type="GO" id="GO:0003688">
    <property type="term" value="F:DNA replication origin binding"/>
    <property type="evidence" value="ECO:0007669"/>
    <property type="project" value="TreeGrafter"/>
</dbReference>
<dbReference type="Pfam" id="PF24883">
    <property type="entry name" value="NPHP3_N"/>
    <property type="match status" value="1"/>
</dbReference>
<dbReference type="Gene3D" id="3.40.50.300">
    <property type="entry name" value="P-loop containing nucleotide triphosphate hydrolases"/>
    <property type="match status" value="1"/>
</dbReference>
<dbReference type="Pfam" id="PF14630">
    <property type="entry name" value="ORC5_C"/>
    <property type="match status" value="1"/>
</dbReference>
<feature type="domain" description="Origin recognition complex subunit 5 C-terminal" evidence="3">
    <location>
        <begin position="372"/>
        <end position="511"/>
    </location>
</feature>
<sequence>MLSKEDLHELTLQCRYKERELLEISELVSPDLNERKQSIIIEGMPSSGKTFTITKYLEKMYEKYNTSYINIKCKFCHSQRDVLRQIQKSLLIHYGLAYSNVEKRMTVCNNLDSFPNCLSTMIDHTEKIKPVIIVLDGIDELPENERSGMLVAALSKFHELGEVGFDTLSFISVVTRAEFLGIETFNIPIVSFDCYNMDQFKNILCDLLLEKFWSLYDSKNEVGSGSDDSDTEDYETSGENGGISDKKEVKIDETKIITENEKRSFFIQFVDIILQTHKKYIPLCIDIVVPILKKAWPLFIDPLLKTKSIIKGRNDVFSTFMKNKKLLSEEFAIVNKINNTATTLLDFQKSDTNIINNDKAINNIDNKGFYDLSDKTKYLIIASYLASYNEPKFDRQFFSKTGDYNNILKRRKRRIVINDKGIGRMRRKTKAAMAFTLERLLSILNAIWVENVGDDKLINNVELIAEIGTLSTLKTLIKTNKGKMSRWKCNVDWKVVKKFSDDVGFEIYNYLQD</sequence>
<name>A0AAV5R8Z2_PICKL</name>
<dbReference type="EMBL" id="BTGB01000009">
    <property type="protein sequence ID" value="GMM48039.1"/>
    <property type="molecule type" value="Genomic_DNA"/>
</dbReference>
<dbReference type="AlphaFoldDB" id="A0AAV5R8Z2"/>
<keyword evidence="6" id="KW-1185">Reference proteome</keyword>
<dbReference type="PANTHER" id="PTHR12705:SF0">
    <property type="entry name" value="ORIGIN RECOGNITION COMPLEX SUBUNIT 5"/>
    <property type="match status" value="1"/>
</dbReference>
<dbReference type="InterPro" id="IPR027417">
    <property type="entry name" value="P-loop_NTPase"/>
</dbReference>
<dbReference type="PANTHER" id="PTHR12705">
    <property type="entry name" value="ORIGIN RECOGNITION COMPLEX SUBUNIT 5"/>
    <property type="match status" value="1"/>
</dbReference>
<comment type="caution">
    <text evidence="5">The sequence shown here is derived from an EMBL/GenBank/DDBJ whole genome shotgun (WGS) entry which is preliminary data.</text>
</comment>
<dbReference type="GO" id="GO:0006270">
    <property type="term" value="P:DNA replication initiation"/>
    <property type="evidence" value="ECO:0007669"/>
    <property type="project" value="TreeGrafter"/>
</dbReference>
<evidence type="ECO:0000256" key="1">
    <source>
        <dbReference type="ARBA" id="ARBA00022737"/>
    </source>
</evidence>
<protein>
    <submittedName>
        <fullName evidence="5">Origin recognition complex subunit 5</fullName>
    </submittedName>
</protein>
<evidence type="ECO:0000313" key="5">
    <source>
        <dbReference type="EMBL" id="GMM48039.1"/>
    </source>
</evidence>
<organism evidence="5 6">
    <name type="scientific">Pichia kluyveri</name>
    <name type="common">Yeast</name>
    <dbReference type="NCBI Taxonomy" id="36015"/>
    <lineage>
        <taxon>Eukaryota</taxon>
        <taxon>Fungi</taxon>
        <taxon>Dikarya</taxon>
        <taxon>Ascomycota</taxon>
        <taxon>Saccharomycotina</taxon>
        <taxon>Pichiomycetes</taxon>
        <taxon>Pichiales</taxon>
        <taxon>Pichiaceae</taxon>
        <taxon>Pichia</taxon>
    </lineage>
</organism>
<dbReference type="InterPro" id="IPR047088">
    <property type="entry name" value="ORC5_C"/>
</dbReference>
<proteinExistence type="predicted"/>
<dbReference type="GO" id="GO:0005664">
    <property type="term" value="C:nuclear origin of replication recognition complex"/>
    <property type="evidence" value="ECO:0007669"/>
    <property type="project" value="TreeGrafter"/>
</dbReference>